<evidence type="ECO:0000313" key="3">
    <source>
        <dbReference type="Proteomes" id="UP000650524"/>
    </source>
</evidence>
<dbReference type="GO" id="GO:0016491">
    <property type="term" value="F:oxidoreductase activity"/>
    <property type="evidence" value="ECO:0007669"/>
    <property type="project" value="InterPro"/>
</dbReference>
<dbReference type="SUPFAM" id="SSF52833">
    <property type="entry name" value="Thioredoxin-like"/>
    <property type="match status" value="1"/>
</dbReference>
<name>A0A8J6N395_9DELT</name>
<dbReference type="InterPro" id="IPR000866">
    <property type="entry name" value="AhpC/TSA"/>
</dbReference>
<accession>A0A8J6N395</accession>
<dbReference type="EMBL" id="JACNJD010000354">
    <property type="protein sequence ID" value="MBC8179163.1"/>
    <property type="molecule type" value="Genomic_DNA"/>
</dbReference>
<feature type="domain" description="Alkyl hydroperoxide reductase subunit C/ Thiol specific antioxidant" evidence="1">
    <location>
        <begin position="6"/>
        <end position="40"/>
    </location>
</feature>
<protein>
    <submittedName>
        <fullName evidence="2">Redoxin domain-containing protein</fullName>
    </submittedName>
</protein>
<reference evidence="2 3" key="1">
    <citation type="submission" date="2020-08" db="EMBL/GenBank/DDBJ databases">
        <title>Bridging the membrane lipid divide: bacteria of the FCB group superphylum have the potential to synthesize archaeal ether lipids.</title>
        <authorList>
            <person name="Villanueva L."/>
            <person name="Von Meijenfeldt F.A.B."/>
            <person name="Westbye A.B."/>
            <person name="Yadav S."/>
            <person name="Hopmans E.C."/>
            <person name="Dutilh B.E."/>
            <person name="Sinninghe Damste J.S."/>
        </authorList>
    </citation>
    <scope>NUCLEOTIDE SEQUENCE [LARGE SCALE GENOMIC DNA]</scope>
    <source>
        <strain evidence="2">NIOZ-UU27</strain>
    </source>
</reference>
<dbReference type="InterPro" id="IPR036249">
    <property type="entry name" value="Thioredoxin-like_sf"/>
</dbReference>
<dbReference type="GO" id="GO:0016209">
    <property type="term" value="F:antioxidant activity"/>
    <property type="evidence" value="ECO:0007669"/>
    <property type="project" value="InterPro"/>
</dbReference>
<dbReference type="Pfam" id="PF00578">
    <property type="entry name" value="AhpC-TSA"/>
    <property type="match status" value="1"/>
</dbReference>
<sequence length="46" mass="5121">MAIQEGNAATAFTLPDSNGNKVALKDFRGEHVILYFYPKANFQNFA</sequence>
<organism evidence="2 3">
    <name type="scientific">Candidatus Desulfacyla euxinica</name>
    <dbReference type="NCBI Taxonomy" id="2841693"/>
    <lineage>
        <taxon>Bacteria</taxon>
        <taxon>Deltaproteobacteria</taxon>
        <taxon>Candidatus Desulfacyla</taxon>
    </lineage>
</organism>
<evidence type="ECO:0000313" key="2">
    <source>
        <dbReference type="EMBL" id="MBC8179163.1"/>
    </source>
</evidence>
<evidence type="ECO:0000259" key="1">
    <source>
        <dbReference type="Pfam" id="PF00578"/>
    </source>
</evidence>
<comment type="caution">
    <text evidence="2">The sequence shown here is derived from an EMBL/GenBank/DDBJ whole genome shotgun (WGS) entry which is preliminary data.</text>
</comment>
<proteinExistence type="predicted"/>
<dbReference type="AlphaFoldDB" id="A0A8J6N395"/>
<gene>
    <name evidence="2" type="ORF">H8E19_17310</name>
</gene>
<dbReference type="Gene3D" id="3.40.30.10">
    <property type="entry name" value="Glutaredoxin"/>
    <property type="match status" value="1"/>
</dbReference>
<dbReference type="Proteomes" id="UP000650524">
    <property type="component" value="Unassembled WGS sequence"/>
</dbReference>